<keyword evidence="2" id="KW-1185">Reference proteome</keyword>
<gene>
    <name evidence="1" type="primary">higB-1</name>
    <name evidence="1" type="ORF">STSP1_02144</name>
</gene>
<dbReference type="AlphaFoldDB" id="A0A1W6LPR5"/>
<dbReference type="Pfam" id="PF05015">
    <property type="entry name" value="HigB-like_toxin"/>
    <property type="match status" value="1"/>
</dbReference>
<dbReference type="RefSeq" id="WP_085756346.1">
    <property type="nucleotide sequence ID" value="NZ_CP021023.1"/>
</dbReference>
<protein>
    <submittedName>
        <fullName evidence="1">Toxin HigB-1</fullName>
    </submittedName>
</protein>
<reference evidence="2" key="1">
    <citation type="submission" date="2017-04" db="EMBL/GenBank/DDBJ databases">
        <title>Comparative genomics and description of representatives of a novel lineage of planctomycetes thriving in anoxic sediments.</title>
        <authorList>
            <person name="Spring S."/>
            <person name="Bunk B."/>
            <person name="Sproer C."/>
        </authorList>
    </citation>
    <scope>NUCLEOTIDE SEQUENCE [LARGE SCALE GENOMIC DNA]</scope>
    <source>
        <strain evidence="2">ST-PulAB-D4</strain>
    </source>
</reference>
<dbReference type="PANTHER" id="PTHR40266:SF2">
    <property type="entry name" value="TOXIN HIGB-1"/>
    <property type="match status" value="1"/>
</dbReference>
<dbReference type="KEGG" id="pbp:STSP1_02144"/>
<sequence>MIGGFQDKKLELFWLEDKRRNIPINIVNVLRNKLNMIAFAEVIEDLRVPPSNHLEALKGKLEGFYSIRVNKQWRLVFKWHGNYAFNLRLTDYH</sequence>
<evidence type="ECO:0000313" key="1">
    <source>
        <dbReference type="EMBL" id="ARN57722.1"/>
    </source>
</evidence>
<dbReference type="OrthoDB" id="9801102at2"/>
<dbReference type="InterPro" id="IPR035093">
    <property type="entry name" value="RelE/ParE_toxin_dom_sf"/>
</dbReference>
<organism evidence="1 2">
    <name type="scientific">Sedimentisphaera salicampi</name>
    <dbReference type="NCBI Taxonomy" id="1941349"/>
    <lineage>
        <taxon>Bacteria</taxon>
        <taxon>Pseudomonadati</taxon>
        <taxon>Planctomycetota</taxon>
        <taxon>Phycisphaerae</taxon>
        <taxon>Sedimentisphaerales</taxon>
        <taxon>Sedimentisphaeraceae</taxon>
        <taxon>Sedimentisphaera</taxon>
    </lineage>
</organism>
<dbReference type="EMBL" id="CP021023">
    <property type="protein sequence ID" value="ARN57722.1"/>
    <property type="molecule type" value="Genomic_DNA"/>
</dbReference>
<dbReference type="STRING" id="1941349.STSP1_02144"/>
<dbReference type="Proteomes" id="UP000193334">
    <property type="component" value="Chromosome"/>
</dbReference>
<evidence type="ECO:0000313" key="2">
    <source>
        <dbReference type="Proteomes" id="UP000193334"/>
    </source>
</evidence>
<dbReference type="InterPro" id="IPR007711">
    <property type="entry name" value="HigB-1"/>
</dbReference>
<accession>A0A1W6LPR5</accession>
<name>A0A1W6LPR5_9BACT</name>
<dbReference type="Gene3D" id="3.30.2310.20">
    <property type="entry name" value="RelE-like"/>
    <property type="match status" value="1"/>
</dbReference>
<dbReference type="SUPFAM" id="SSF143011">
    <property type="entry name" value="RelE-like"/>
    <property type="match status" value="1"/>
</dbReference>
<proteinExistence type="predicted"/>
<dbReference type="PANTHER" id="PTHR40266">
    <property type="entry name" value="TOXIN HIGB-1"/>
    <property type="match status" value="1"/>
</dbReference>